<feature type="compositionally biased region" description="Basic and acidic residues" evidence="1">
    <location>
        <begin position="263"/>
        <end position="283"/>
    </location>
</feature>
<dbReference type="Pfam" id="PF06391">
    <property type="entry name" value="MAT1"/>
    <property type="match status" value="1"/>
</dbReference>
<name>A0ABD3SCS5_9STRA</name>
<evidence type="ECO:0000313" key="4">
    <source>
        <dbReference type="Proteomes" id="UP001530377"/>
    </source>
</evidence>
<dbReference type="EMBL" id="JALLPB020000072">
    <property type="protein sequence ID" value="KAL3822198.1"/>
    <property type="molecule type" value="Genomic_DNA"/>
</dbReference>
<organism evidence="3 4">
    <name type="scientific">Cyclostephanos tholiformis</name>
    <dbReference type="NCBI Taxonomy" id="382380"/>
    <lineage>
        <taxon>Eukaryota</taxon>
        <taxon>Sar</taxon>
        <taxon>Stramenopiles</taxon>
        <taxon>Ochrophyta</taxon>
        <taxon>Bacillariophyta</taxon>
        <taxon>Coscinodiscophyceae</taxon>
        <taxon>Thalassiosirophycidae</taxon>
        <taxon>Stephanodiscales</taxon>
        <taxon>Stephanodiscaceae</taxon>
        <taxon>Cyclostephanos</taxon>
    </lineage>
</organism>
<protein>
    <recommendedName>
        <fullName evidence="2">MAT1 centre domain-containing protein</fullName>
    </recommendedName>
</protein>
<evidence type="ECO:0000313" key="3">
    <source>
        <dbReference type="EMBL" id="KAL3822198.1"/>
    </source>
</evidence>
<gene>
    <name evidence="3" type="ORF">ACHAXA_008214</name>
</gene>
<reference evidence="3 4" key="1">
    <citation type="submission" date="2024-10" db="EMBL/GenBank/DDBJ databases">
        <title>Updated reference genomes for cyclostephanoid diatoms.</title>
        <authorList>
            <person name="Roberts W.R."/>
            <person name="Alverson A.J."/>
        </authorList>
    </citation>
    <scope>NUCLEOTIDE SEQUENCE [LARGE SCALE GENOMIC DNA]</scope>
    <source>
        <strain evidence="3 4">AJA228-03</strain>
    </source>
</reference>
<comment type="caution">
    <text evidence="3">The sequence shown here is derived from an EMBL/GenBank/DDBJ whole genome shotgun (WGS) entry which is preliminary data.</text>
</comment>
<dbReference type="PANTHER" id="PTHR12683:SF13">
    <property type="entry name" value="CDK-ACTIVATING KINASE ASSEMBLY FACTOR MAT1"/>
    <property type="match status" value="1"/>
</dbReference>
<evidence type="ECO:0000259" key="2">
    <source>
        <dbReference type="Pfam" id="PF06391"/>
    </source>
</evidence>
<feature type="region of interest" description="Disordered" evidence="1">
    <location>
        <begin position="251"/>
        <end position="294"/>
    </location>
</feature>
<evidence type="ECO:0000256" key="1">
    <source>
        <dbReference type="SAM" id="MobiDB-lite"/>
    </source>
</evidence>
<proteinExistence type="predicted"/>
<dbReference type="InterPro" id="IPR015877">
    <property type="entry name" value="MAT1_centre"/>
</dbReference>
<dbReference type="PANTHER" id="PTHR12683">
    <property type="entry name" value="CDK-ACTIVATING KINASE ASSEMBLY FACTOR MAT1"/>
    <property type="match status" value="1"/>
</dbReference>
<keyword evidence="4" id="KW-1185">Reference proteome</keyword>
<dbReference type="Proteomes" id="UP001530377">
    <property type="component" value="Unassembled WGS sequence"/>
</dbReference>
<accession>A0ABD3SCS5</accession>
<sequence>MFYVVDFPHGASVRVLQILAIRGVRNYRTQTANDDLLFFGYVMEHDDNADDLFSCAICGLSEGDSSNLTTQNTLQTNATVGCGHQLYVLKRVTLSTRTLDDVQCEKDTSWRRRILKIFNKSEKDFPTLLEYNNYLEEVEDISNIVNEEPNAEEAKAKVKAYEEANRSQIVIRQSQRADEERCIADRIASEQREAERRKREFQEIERAVCDARRKFKQETTEVMLGERDQVSAEVAAAQMLGYRNELIRQQRGRGGQMPGAGPRVREPEGGLGKDKVKDREMYRKRQAAGGGVTSENIAVQERDWQLTVASLFARPRQ</sequence>
<feature type="domain" description="MAT1 centre" evidence="2">
    <location>
        <begin position="90"/>
        <end position="222"/>
    </location>
</feature>
<dbReference type="AlphaFoldDB" id="A0ABD3SCS5"/>